<dbReference type="RefSeq" id="WP_344031278.1">
    <property type="nucleotide sequence ID" value="NZ_BAAAOB010000001.1"/>
</dbReference>
<organism evidence="2 3">
    <name type="scientific">Leucobacter iarius</name>
    <dbReference type="NCBI Taxonomy" id="333963"/>
    <lineage>
        <taxon>Bacteria</taxon>
        <taxon>Bacillati</taxon>
        <taxon>Actinomycetota</taxon>
        <taxon>Actinomycetes</taxon>
        <taxon>Micrococcales</taxon>
        <taxon>Microbacteriaceae</taxon>
        <taxon>Leucobacter</taxon>
    </lineage>
</organism>
<dbReference type="EMBL" id="BAAAOB010000001">
    <property type="protein sequence ID" value="GAA1787996.1"/>
    <property type="molecule type" value="Genomic_DNA"/>
</dbReference>
<dbReference type="InterPro" id="IPR036653">
    <property type="entry name" value="CinA-like_C"/>
</dbReference>
<reference evidence="2 3" key="1">
    <citation type="journal article" date="2019" name="Int. J. Syst. Evol. Microbiol.">
        <title>The Global Catalogue of Microorganisms (GCM) 10K type strain sequencing project: providing services to taxonomists for standard genome sequencing and annotation.</title>
        <authorList>
            <consortium name="The Broad Institute Genomics Platform"/>
            <consortium name="The Broad Institute Genome Sequencing Center for Infectious Disease"/>
            <person name="Wu L."/>
            <person name="Ma J."/>
        </authorList>
    </citation>
    <scope>NUCLEOTIDE SEQUENCE [LARGE SCALE GENOMIC DNA]</scope>
    <source>
        <strain evidence="2 3">JCM 14736</strain>
    </source>
</reference>
<evidence type="ECO:0000313" key="3">
    <source>
        <dbReference type="Proteomes" id="UP001500851"/>
    </source>
</evidence>
<proteinExistence type="predicted"/>
<keyword evidence="3" id="KW-1185">Reference proteome</keyword>
<dbReference type="Pfam" id="PF02464">
    <property type="entry name" value="CinA"/>
    <property type="match status" value="1"/>
</dbReference>
<accession>A0ABN2LH43</accession>
<gene>
    <name evidence="2" type="ORF">GCM10009768_16290</name>
</gene>
<dbReference type="InterPro" id="IPR008136">
    <property type="entry name" value="CinA_C"/>
</dbReference>
<dbReference type="SUPFAM" id="SSF142433">
    <property type="entry name" value="CinA-like"/>
    <property type="match status" value="1"/>
</dbReference>
<dbReference type="Proteomes" id="UP001500851">
    <property type="component" value="Unassembled WGS sequence"/>
</dbReference>
<evidence type="ECO:0000259" key="1">
    <source>
        <dbReference type="Pfam" id="PF02464"/>
    </source>
</evidence>
<name>A0ABN2LH43_9MICO</name>
<dbReference type="NCBIfam" id="TIGR00199">
    <property type="entry name" value="PncC_domain"/>
    <property type="match status" value="1"/>
</dbReference>
<feature type="domain" description="CinA C-terminal" evidence="1">
    <location>
        <begin position="6"/>
        <end position="158"/>
    </location>
</feature>
<evidence type="ECO:0000313" key="2">
    <source>
        <dbReference type="EMBL" id="GAA1787996.1"/>
    </source>
</evidence>
<protein>
    <submittedName>
        <fullName evidence="2">CinA family protein</fullName>
    </submittedName>
</protein>
<comment type="caution">
    <text evidence="2">The sequence shown here is derived from an EMBL/GenBank/DDBJ whole genome shotgun (WGS) entry which is preliminary data.</text>
</comment>
<dbReference type="Gene3D" id="3.90.950.20">
    <property type="entry name" value="CinA-like"/>
    <property type="match status" value="1"/>
</dbReference>
<sequence>MTDAGEVIAAARRSGQRIAVAESLTGGWLCSALVSVPGASAVVLGGVVAYATPLKAALLGVDPELLRVRGPVDSEVAEQMARGVRSACAVDGRPAEIGIATTGVAGPDPDPQTGQPAGTVWLGVSSAAGEHAVRLRLDGDRGAIREAAVRAGIETLGALLGEGLDPGTTHSR</sequence>